<dbReference type="RefSeq" id="WP_180279969.1">
    <property type="nucleotide sequence ID" value="NZ_JABFDB010000001.1"/>
</dbReference>
<evidence type="ECO:0008006" key="3">
    <source>
        <dbReference type="Google" id="ProtNLM"/>
    </source>
</evidence>
<reference evidence="1 2" key="1">
    <citation type="submission" date="2020-05" db="EMBL/GenBank/DDBJ databases">
        <title>Azospirillum oleiclasticum sp. nov, a nitrogen-fixing and heavy crude oil-emulsifying bacterium isolated from the crude oil of Yumen Oilfield.</title>
        <authorList>
            <person name="Wu D."/>
            <person name="Cai M."/>
            <person name="Zhang X."/>
        </authorList>
    </citation>
    <scope>NUCLEOTIDE SEQUENCE [LARGE SCALE GENOMIC DNA]</scope>
    <source>
        <strain evidence="1 2">ROY-1-1-2</strain>
    </source>
</reference>
<protein>
    <recommendedName>
        <fullName evidence="3">DUF937 domain-containing protein</fullName>
    </recommendedName>
</protein>
<evidence type="ECO:0000313" key="2">
    <source>
        <dbReference type="Proteomes" id="UP000584642"/>
    </source>
</evidence>
<sequence>MKLPFPPIGADWSLPEPGALPTRNPLAVGNALAASPNAAGLAKLSSGSGSALADEIADLIAKGGPELTPDAIAALQKGSVGQLLGSIAGAGPAGGTGAAAYGPTSRFLGQALGRMAGPGAPNPVDVAARLLGRQPQVAELGMLANGAEGLLPQAARDALAPLV</sequence>
<comment type="caution">
    <text evidence="1">The sequence shown here is derived from an EMBL/GenBank/DDBJ whole genome shotgun (WGS) entry which is preliminary data.</text>
</comment>
<name>A0ABX2T1M0_9PROT</name>
<organism evidence="1 2">
    <name type="scientific">Azospirillum oleiclasticum</name>
    <dbReference type="NCBI Taxonomy" id="2735135"/>
    <lineage>
        <taxon>Bacteria</taxon>
        <taxon>Pseudomonadati</taxon>
        <taxon>Pseudomonadota</taxon>
        <taxon>Alphaproteobacteria</taxon>
        <taxon>Rhodospirillales</taxon>
        <taxon>Azospirillaceae</taxon>
        <taxon>Azospirillum</taxon>
    </lineage>
</organism>
<accession>A0ABX2T1M0</accession>
<proteinExistence type="predicted"/>
<gene>
    <name evidence="1" type="ORF">HND93_00665</name>
</gene>
<evidence type="ECO:0000313" key="1">
    <source>
        <dbReference type="EMBL" id="NYZ18206.1"/>
    </source>
</evidence>
<dbReference type="Proteomes" id="UP000584642">
    <property type="component" value="Unassembled WGS sequence"/>
</dbReference>
<dbReference type="EMBL" id="JABFDB010000001">
    <property type="protein sequence ID" value="NYZ18206.1"/>
    <property type="molecule type" value="Genomic_DNA"/>
</dbReference>
<keyword evidence="2" id="KW-1185">Reference proteome</keyword>